<dbReference type="EMBL" id="CAEZTP010000014">
    <property type="protein sequence ID" value="CAB4566962.1"/>
    <property type="molecule type" value="Genomic_DNA"/>
</dbReference>
<name>A0A6J6DS75_9ZZZZ</name>
<protein>
    <submittedName>
        <fullName evidence="2">Unannotated protein</fullName>
    </submittedName>
</protein>
<evidence type="ECO:0000313" key="1">
    <source>
        <dbReference type="EMBL" id="CAB4559096.1"/>
    </source>
</evidence>
<evidence type="ECO:0000313" key="2">
    <source>
        <dbReference type="EMBL" id="CAB4566962.1"/>
    </source>
</evidence>
<dbReference type="AlphaFoldDB" id="A0A6J6DS75"/>
<organism evidence="2">
    <name type="scientific">freshwater metagenome</name>
    <dbReference type="NCBI Taxonomy" id="449393"/>
    <lineage>
        <taxon>unclassified sequences</taxon>
        <taxon>metagenomes</taxon>
        <taxon>ecological metagenomes</taxon>
    </lineage>
</organism>
<sequence>MKLTRPIQFITIFLIVFGLANLVDATTTSKTYTESFPAVVCPPTLAGLSSQISLSSTKTPFQRLQDQSSKTSAVKVLRLPVIADSLLVSSELTTPVVWQSRAGRWGGAALCIGPVASQWFAGASADVTTRGRLVVINSGLSDSIVDIQAFSENGKQQLQTINVKAKNYSVIPVDTFAPGDKALALLVEPQSGRVNSFMIDEQGQGLRNLGGDLVNSTNIASKSLVIPAIPTQKPARGQTNTQGHVIRVLAPGQVDADLTVEVLSANGVFIPVGLNSRLIAAGRVTEFKLEPEVSSEAFAVRITATEPIVAAIKSRISASGKSDFVWSTPSPELNTLTMAITGLSPLIVFAGDQINVSINLTLVNGKTVTKSVVGNDIATWRPPSSARSITITKVNKGIHAGAIVTSVNGIGYFPFAIGSELAKIEIPDSNIQVLNP</sequence>
<dbReference type="EMBL" id="CAEZTK010000001">
    <property type="protein sequence ID" value="CAB4559096.1"/>
    <property type="molecule type" value="Genomic_DNA"/>
</dbReference>
<gene>
    <name evidence="1" type="ORF">UFOPK1643_00023</name>
    <name evidence="2" type="ORF">UFOPK1698_00285</name>
</gene>
<accession>A0A6J6DS75</accession>
<dbReference type="Pfam" id="PF18986">
    <property type="entry name" value="DUF5719"/>
    <property type="match status" value="1"/>
</dbReference>
<dbReference type="InterPro" id="IPR043777">
    <property type="entry name" value="DUF5719"/>
</dbReference>
<proteinExistence type="predicted"/>
<reference evidence="2" key="1">
    <citation type="submission" date="2020-05" db="EMBL/GenBank/DDBJ databases">
        <authorList>
            <person name="Chiriac C."/>
            <person name="Salcher M."/>
            <person name="Ghai R."/>
            <person name="Kavagutti S V."/>
        </authorList>
    </citation>
    <scope>NUCLEOTIDE SEQUENCE</scope>
</reference>